<protein>
    <submittedName>
        <fullName evidence="2">DUF1330 domain-containing protein</fullName>
    </submittedName>
</protein>
<dbReference type="Proteomes" id="UP001330812">
    <property type="component" value="Chromosome"/>
</dbReference>
<dbReference type="InterPro" id="IPR011008">
    <property type="entry name" value="Dimeric_a/b-barrel"/>
</dbReference>
<evidence type="ECO:0000259" key="1">
    <source>
        <dbReference type="Pfam" id="PF07045"/>
    </source>
</evidence>
<keyword evidence="3" id="KW-1185">Reference proteome</keyword>
<dbReference type="InterPro" id="IPR010753">
    <property type="entry name" value="DUF1330"/>
</dbReference>
<dbReference type="SUPFAM" id="SSF54909">
    <property type="entry name" value="Dimeric alpha+beta barrel"/>
    <property type="match status" value="1"/>
</dbReference>
<sequence length="115" mass="13047">MTQPHDEGPVYALNLFDVADREEYLAYSRRSPKEVAAHGGRVVALGRFRESVAGDIEPRTVMIVVEWESRAAFESYRADPALADLHPHRENGSSAYVWHLFDRLDDLRPLLRPGS</sequence>
<reference evidence="2 3" key="1">
    <citation type="journal article" date="2015" name="Int. J. Syst. Evol. Microbiol.">
        <title>Amycolatopsis rhabdoformis sp. nov., an actinomycete isolated from a tropical forest soil.</title>
        <authorList>
            <person name="Souza W.R."/>
            <person name="Silva R.E."/>
            <person name="Goodfellow M."/>
            <person name="Busarakam K."/>
            <person name="Figueiro F.S."/>
            <person name="Ferreira D."/>
            <person name="Rodrigues-Filho E."/>
            <person name="Moraes L.A.B."/>
            <person name="Zucchi T.D."/>
        </authorList>
    </citation>
    <scope>NUCLEOTIDE SEQUENCE [LARGE SCALE GENOMIC DNA]</scope>
    <source>
        <strain evidence="2 3">NCIMB 14900</strain>
    </source>
</reference>
<dbReference type="RefSeq" id="WP_326835335.1">
    <property type="nucleotide sequence ID" value="NZ_CP142149.1"/>
</dbReference>
<accession>A0ABZ1IFP8</accession>
<evidence type="ECO:0000313" key="3">
    <source>
        <dbReference type="Proteomes" id="UP001330812"/>
    </source>
</evidence>
<evidence type="ECO:0000313" key="2">
    <source>
        <dbReference type="EMBL" id="WSE32528.1"/>
    </source>
</evidence>
<dbReference type="EMBL" id="CP142149">
    <property type="protein sequence ID" value="WSE32528.1"/>
    <property type="molecule type" value="Genomic_DNA"/>
</dbReference>
<feature type="domain" description="DUF1330" evidence="1">
    <location>
        <begin position="10"/>
        <end position="96"/>
    </location>
</feature>
<name>A0ABZ1IFP8_9PSEU</name>
<organism evidence="2 3">
    <name type="scientific">Amycolatopsis rhabdoformis</name>
    <dbReference type="NCBI Taxonomy" id="1448059"/>
    <lineage>
        <taxon>Bacteria</taxon>
        <taxon>Bacillati</taxon>
        <taxon>Actinomycetota</taxon>
        <taxon>Actinomycetes</taxon>
        <taxon>Pseudonocardiales</taxon>
        <taxon>Pseudonocardiaceae</taxon>
        <taxon>Amycolatopsis</taxon>
    </lineage>
</organism>
<dbReference type="Gene3D" id="3.30.70.100">
    <property type="match status" value="1"/>
</dbReference>
<proteinExistence type="predicted"/>
<gene>
    <name evidence="2" type="ORF">VSH64_10470</name>
</gene>
<dbReference type="Pfam" id="PF07045">
    <property type="entry name" value="DUF1330"/>
    <property type="match status" value="1"/>
</dbReference>